<proteinExistence type="predicted"/>
<evidence type="ECO:0000313" key="3">
    <source>
        <dbReference type="EMBL" id="EPZ14062.1"/>
    </source>
</evidence>
<feature type="compositionally biased region" description="Basic residues" evidence="1">
    <location>
        <begin position="1"/>
        <end position="11"/>
    </location>
</feature>
<dbReference type="AlphaFoldDB" id="S9ZKV2"/>
<dbReference type="RefSeq" id="WP_021250864.1">
    <property type="nucleotide sequence ID" value="NZ_ATJV01000103.1"/>
</dbReference>
<gene>
    <name evidence="3" type="ORF">M622_07340</name>
</gene>
<evidence type="ECO:0000256" key="2">
    <source>
        <dbReference type="SAM" id="Phobius"/>
    </source>
</evidence>
<feature type="region of interest" description="Disordered" evidence="1">
    <location>
        <begin position="1"/>
        <end position="22"/>
    </location>
</feature>
<dbReference type="STRING" id="1348657.M622_07340"/>
<dbReference type="Proteomes" id="UP000015455">
    <property type="component" value="Unassembled WGS sequence"/>
</dbReference>
<comment type="caution">
    <text evidence="3">The sequence shown here is derived from an EMBL/GenBank/DDBJ whole genome shotgun (WGS) entry which is preliminary data.</text>
</comment>
<keyword evidence="2" id="KW-0812">Transmembrane</keyword>
<keyword evidence="2" id="KW-0472">Membrane</keyword>
<evidence type="ECO:0000313" key="4">
    <source>
        <dbReference type="Proteomes" id="UP000015455"/>
    </source>
</evidence>
<feature type="transmembrane region" description="Helical" evidence="2">
    <location>
        <begin position="34"/>
        <end position="56"/>
    </location>
</feature>
<evidence type="ECO:0000256" key="1">
    <source>
        <dbReference type="SAM" id="MobiDB-lite"/>
    </source>
</evidence>
<accession>S9ZKV2</accession>
<name>S9ZKV2_9RHOO</name>
<reference evidence="3 4" key="1">
    <citation type="submission" date="2013-06" db="EMBL/GenBank/DDBJ databases">
        <title>Draft genome sequence of Thauera terpenica.</title>
        <authorList>
            <person name="Liu B."/>
            <person name="Frostegard A.H."/>
            <person name="Shapleigh J.P."/>
        </authorList>
    </citation>
    <scope>NUCLEOTIDE SEQUENCE [LARGE SCALE GENOMIC DNA]</scope>
    <source>
        <strain evidence="3 4">58Eu</strain>
    </source>
</reference>
<keyword evidence="2" id="KW-1133">Transmembrane helix</keyword>
<protein>
    <submittedName>
        <fullName evidence="3">Uncharacterized protein</fullName>
    </submittedName>
</protein>
<dbReference type="EMBL" id="ATJV01000103">
    <property type="protein sequence ID" value="EPZ14062.1"/>
    <property type="molecule type" value="Genomic_DNA"/>
</dbReference>
<dbReference type="PATRIC" id="fig|1348657.5.peg.3485"/>
<keyword evidence="4" id="KW-1185">Reference proteome</keyword>
<sequence length="57" mass="6234">MNNTAHHHAHERKPPSPAPRPWAYPPRSLLGVGVGARLGLATLGSGVLWLTVWWAMN</sequence>
<organism evidence="3 4">
    <name type="scientific">Thauera terpenica 58Eu</name>
    <dbReference type="NCBI Taxonomy" id="1348657"/>
    <lineage>
        <taxon>Bacteria</taxon>
        <taxon>Pseudomonadati</taxon>
        <taxon>Pseudomonadota</taxon>
        <taxon>Betaproteobacteria</taxon>
        <taxon>Rhodocyclales</taxon>
        <taxon>Zoogloeaceae</taxon>
        <taxon>Thauera</taxon>
    </lineage>
</organism>